<feature type="compositionally biased region" description="Basic residues" evidence="2">
    <location>
        <begin position="370"/>
        <end position="380"/>
    </location>
</feature>
<dbReference type="EMBL" id="CAWYQH010000057">
    <property type="protein sequence ID" value="CAK8678836.1"/>
    <property type="molecule type" value="Genomic_DNA"/>
</dbReference>
<dbReference type="PANTHER" id="PTHR31540">
    <property type="entry name" value="CENTROSOMAL PROTEIN OF 131 KDA"/>
    <property type="match status" value="1"/>
</dbReference>
<sequence length="1078" mass="125028">MSGNYSCYQTPVDLTLSGSQVSPPRKNITSSPRSTTSSRLRASMKSERNETNSSKRLANTSAAKSFSKSRPLSARKASKVKALAMSFPDKENRHQRDVGRSQDQSISSDDYLSFFEQSSTKSRSSYAKSSLSFQASSSAMTTDRVFKIPTSARSVSTVQGSMSTARSIEYDEKDVDGFLSLPAEVNLAKGDGSVNYLKSYIKNVNKYKDDPVDATDNISVHESVYAYATTSPRVSVASLREKDDIGFVQTGNDADFMASEVVEFQRAHSARKIQTWYRRHSLRRKTGEAAVKRMLSSKKEEIENNLLQNSLKISHRTEEEKKKQREQKAKEARMQAMKELQEKRERQKEAVRKVAEEEIELVKQKMESRKKSKSSKRQKTVQKLSNQATEDNIESKLEENEVEDIFKSAPGSSMDVADGRSPPSHNPVIEVGGAATSGETLKSRTTLDDVLATIKQLEEEPEHLPKPKSALDEKLSWIDELQSENQSVVSKVSGKSNKTNSNKRDADSLLTEAKLHSIMHYLDEVESTQTVVAKDTTSTEQLIHAEQSATEVTSQMLQVKLDLEEKSRSVSLLQNALGQQRELNIRQIKEQEKEFEQRLKLQKNQYESTIQRHLSFIDQLIDDKKALNDKCEKLVAEMKQADERYQKKIKQMTESHSVQLQKAKDVLIAAEKLRREKWIDEKTKKIKEMTVKGLEPEIQRLIAKHKEEMKKVKAIQEAELLRSDERAGQRYIRQTEELREQLEREKEAACTREREMARQRYEKQMEQEEIALQQQRKRLFAEVAEEKERMGQQAARQRNELNQLREQLEENNKIAASALRDEFEKSTDDASRRHREEMKLVEERLQVEKQAWQENYMKKQEAFMIQKERELKESVRRDRDNEIEAAILRLEDDMQQQRDELEKTTENRVKRIRDKYETEMREVERSEKQTQEKYNSMKVDFNEIESANLRLQSLCKQKEQEALDMEKIKNKLVEERSHVSDVIRQEFADRLVVTDEENKRMKTELSELRARQRLELERINNEKEEELAEVHKRVRHAIVKKEDTISQIRQEYEAAVKRADHLESLLEAQRKKLLGKKK</sequence>
<evidence type="ECO:0000256" key="2">
    <source>
        <dbReference type="SAM" id="MobiDB-lite"/>
    </source>
</evidence>
<gene>
    <name evidence="3" type="ORF">CVLEPA_LOCUS9112</name>
</gene>
<feature type="compositionally biased region" description="Basic and acidic residues" evidence="2">
    <location>
        <begin position="339"/>
        <end position="349"/>
    </location>
</feature>
<keyword evidence="4" id="KW-1185">Reference proteome</keyword>
<accession>A0ABP0FGP1</accession>
<dbReference type="PANTHER" id="PTHR31540:SF1">
    <property type="entry name" value="CENTROSOMAL PROTEIN OF 131 KDA"/>
    <property type="match status" value="1"/>
</dbReference>
<feature type="compositionally biased region" description="Basic and acidic residues" evidence="2">
    <location>
        <begin position="88"/>
        <end position="100"/>
    </location>
</feature>
<name>A0ABP0FGP1_CLALP</name>
<feature type="compositionally biased region" description="Basic and acidic residues" evidence="2">
    <location>
        <begin position="315"/>
        <end position="333"/>
    </location>
</feature>
<comment type="caution">
    <text evidence="3">The sequence shown here is derived from an EMBL/GenBank/DDBJ whole genome shotgun (WGS) entry which is preliminary data.</text>
</comment>
<proteinExistence type="predicted"/>
<feature type="region of interest" description="Disordered" evidence="2">
    <location>
        <begin position="364"/>
        <end position="437"/>
    </location>
</feature>
<feature type="region of interest" description="Disordered" evidence="2">
    <location>
        <begin position="14"/>
        <end position="105"/>
    </location>
</feature>
<evidence type="ECO:0000313" key="4">
    <source>
        <dbReference type="Proteomes" id="UP001642483"/>
    </source>
</evidence>
<protein>
    <recommendedName>
        <fullName evidence="5">5-azacytidine-induced protein 1</fullName>
    </recommendedName>
</protein>
<evidence type="ECO:0000313" key="3">
    <source>
        <dbReference type="EMBL" id="CAK8678836.1"/>
    </source>
</evidence>
<feature type="coiled-coil region" evidence="1">
    <location>
        <begin position="585"/>
        <end position="655"/>
    </location>
</feature>
<feature type="coiled-coil region" evidence="1">
    <location>
        <begin position="698"/>
        <end position="1072"/>
    </location>
</feature>
<evidence type="ECO:0008006" key="5">
    <source>
        <dbReference type="Google" id="ProtNLM"/>
    </source>
</evidence>
<organism evidence="3 4">
    <name type="scientific">Clavelina lepadiformis</name>
    <name type="common">Light-bulb sea squirt</name>
    <name type="synonym">Ascidia lepadiformis</name>
    <dbReference type="NCBI Taxonomy" id="159417"/>
    <lineage>
        <taxon>Eukaryota</taxon>
        <taxon>Metazoa</taxon>
        <taxon>Chordata</taxon>
        <taxon>Tunicata</taxon>
        <taxon>Ascidiacea</taxon>
        <taxon>Aplousobranchia</taxon>
        <taxon>Clavelinidae</taxon>
        <taxon>Clavelina</taxon>
    </lineage>
</organism>
<evidence type="ECO:0000256" key="1">
    <source>
        <dbReference type="SAM" id="Coils"/>
    </source>
</evidence>
<keyword evidence="1" id="KW-0175">Coiled coil</keyword>
<feature type="compositionally biased region" description="Polar residues" evidence="2">
    <location>
        <begin position="51"/>
        <end position="70"/>
    </location>
</feature>
<feature type="compositionally biased region" description="Polar residues" evidence="2">
    <location>
        <begin position="381"/>
        <end position="390"/>
    </location>
</feature>
<feature type="region of interest" description="Disordered" evidence="2">
    <location>
        <begin position="306"/>
        <end position="349"/>
    </location>
</feature>
<dbReference type="Proteomes" id="UP001642483">
    <property type="component" value="Unassembled WGS sequence"/>
</dbReference>
<dbReference type="InterPro" id="IPR030465">
    <property type="entry name" value="CEP131"/>
</dbReference>
<reference evidence="3 4" key="1">
    <citation type="submission" date="2024-02" db="EMBL/GenBank/DDBJ databases">
        <authorList>
            <person name="Daric V."/>
            <person name="Darras S."/>
        </authorList>
    </citation>
    <scope>NUCLEOTIDE SEQUENCE [LARGE SCALE GENOMIC DNA]</scope>
</reference>
<feature type="compositionally biased region" description="Low complexity" evidence="2">
    <location>
        <begin position="29"/>
        <end position="43"/>
    </location>
</feature>